<name>A0A1D7QY09_9BACI</name>
<dbReference type="InterPro" id="IPR003346">
    <property type="entry name" value="Transposase_20"/>
</dbReference>
<dbReference type="PATRIC" id="fig|632773.3.peg.2680"/>
<dbReference type="NCBIfam" id="NF033542">
    <property type="entry name" value="transpos_IS110"/>
    <property type="match status" value="1"/>
</dbReference>
<protein>
    <submittedName>
        <fullName evidence="3">Transposase</fullName>
    </submittedName>
</protein>
<reference evidence="3 4" key="1">
    <citation type="submission" date="2015-08" db="EMBL/GenBank/DDBJ databases">
        <title>The complete genome sequence of Bacillus beveridgei MLTeJB.</title>
        <authorList>
            <person name="Hanson T.E."/>
            <person name="Mesa C."/>
            <person name="Basesman S.M."/>
            <person name="Oremland R.S."/>
        </authorList>
    </citation>
    <scope>NUCLEOTIDE SEQUENCE [LARGE SCALE GENOMIC DNA]</scope>
    <source>
        <strain evidence="3 4">MLTeJB</strain>
    </source>
</reference>
<gene>
    <name evidence="3" type="ORF">BBEV_2558</name>
</gene>
<dbReference type="GO" id="GO:0006313">
    <property type="term" value="P:DNA transposition"/>
    <property type="evidence" value="ECO:0007669"/>
    <property type="project" value="InterPro"/>
</dbReference>
<dbReference type="Pfam" id="PF02371">
    <property type="entry name" value="Transposase_20"/>
    <property type="match status" value="1"/>
</dbReference>
<dbReference type="InterPro" id="IPR002525">
    <property type="entry name" value="Transp_IS110-like_N"/>
</dbReference>
<dbReference type="PANTHER" id="PTHR33055">
    <property type="entry name" value="TRANSPOSASE FOR INSERTION SEQUENCE ELEMENT IS1111A"/>
    <property type="match status" value="1"/>
</dbReference>
<evidence type="ECO:0000313" key="4">
    <source>
        <dbReference type="Proteomes" id="UP000094463"/>
    </source>
</evidence>
<dbReference type="EMBL" id="CP012502">
    <property type="protein sequence ID" value="AOM83897.1"/>
    <property type="molecule type" value="Genomic_DNA"/>
</dbReference>
<organism evidence="3 4">
    <name type="scientific">Salisediminibacterium beveridgei</name>
    <dbReference type="NCBI Taxonomy" id="632773"/>
    <lineage>
        <taxon>Bacteria</taxon>
        <taxon>Bacillati</taxon>
        <taxon>Bacillota</taxon>
        <taxon>Bacilli</taxon>
        <taxon>Bacillales</taxon>
        <taxon>Bacillaceae</taxon>
        <taxon>Salisediminibacterium</taxon>
    </lineage>
</organism>
<keyword evidence="4" id="KW-1185">Reference proteome</keyword>
<proteinExistence type="predicted"/>
<evidence type="ECO:0000313" key="3">
    <source>
        <dbReference type="EMBL" id="AOM83897.1"/>
    </source>
</evidence>
<dbReference type="KEGG" id="bbev:BBEV_2558"/>
<dbReference type="GO" id="GO:0003677">
    <property type="term" value="F:DNA binding"/>
    <property type="evidence" value="ECO:0007669"/>
    <property type="project" value="InterPro"/>
</dbReference>
<feature type="domain" description="Transposase IS116/IS110/IS902 C-terminal" evidence="2">
    <location>
        <begin position="196"/>
        <end position="282"/>
    </location>
</feature>
<sequence>MAMESTGVYWKPIYNLLELESELKVFVVNAQHIKQVPGRKTDVKDAEWIAELLKHGLLKPSYIPDRPQRELRELVRYRRSLIDERAREANRIQKVLEGANIKLGSVATNILGVSGRLILRDLIHGHTDAKALAQHSKRNLRKKIHLLERSLNGLIGSHQRKMLKTQLEHIEFLEKQIDEITQEIDSRMTPFEEDLERLDSIPGIGRVTAQHLIAEIGTNMDRFASADHLTSWAGLAPGQNESAGKKRSARTRDGNKYLRSALVEAATSATRRKNTYLYAKYQRLKLRRGAKKARIAIARTLLVIVYHLLTKQEMYLEKGAVHYNEKALEVKKQKAIKHLQRKRQKSAPINLDADFLY</sequence>
<evidence type="ECO:0000259" key="2">
    <source>
        <dbReference type="Pfam" id="PF02371"/>
    </source>
</evidence>
<dbReference type="AlphaFoldDB" id="A0A1D7QY09"/>
<dbReference type="STRING" id="632773.BBEV_2558"/>
<evidence type="ECO:0000259" key="1">
    <source>
        <dbReference type="Pfam" id="PF01548"/>
    </source>
</evidence>
<accession>A0A1D7QY09</accession>
<dbReference type="GO" id="GO:0004803">
    <property type="term" value="F:transposase activity"/>
    <property type="evidence" value="ECO:0007669"/>
    <property type="project" value="InterPro"/>
</dbReference>
<feature type="domain" description="Transposase IS110-like N-terminal" evidence="1">
    <location>
        <begin position="2"/>
        <end position="99"/>
    </location>
</feature>
<dbReference type="InterPro" id="IPR047650">
    <property type="entry name" value="Transpos_IS110"/>
</dbReference>
<dbReference type="Pfam" id="PF01548">
    <property type="entry name" value="DEDD_Tnp_IS110"/>
    <property type="match status" value="1"/>
</dbReference>
<dbReference type="PANTHER" id="PTHR33055:SF15">
    <property type="entry name" value="TRANSPOSASE-RELATED"/>
    <property type="match status" value="1"/>
</dbReference>
<dbReference type="Proteomes" id="UP000094463">
    <property type="component" value="Chromosome"/>
</dbReference>